<dbReference type="SUPFAM" id="SSF56399">
    <property type="entry name" value="ADP-ribosylation"/>
    <property type="match status" value="1"/>
</dbReference>
<evidence type="ECO:0000313" key="7">
    <source>
        <dbReference type="Proteomes" id="UP000605986"/>
    </source>
</evidence>
<comment type="caution">
    <text evidence="6">The sequence shown here is derived from an EMBL/GenBank/DDBJ whole genome shotgun (WGS) entry which is preliminary data.</text>
</comment>
<keyword evidence="3" id="KW-0843">Virulence</keyword>
<feature type="signal peptide" evidence="5">
    <location>
        <begin position="1"/>
        <end position="23"/>
    </location>
</feature>
<dbReference type="EMBL" id="JAADJG010000105">
    <property type="protein sequence ID" value="KAF4455118.1"/>
    <property type="molecule type" value="Genomic_DNA"/>
</dbReference>
<keyword evidence="7" id="KW-1185">Reference proteome</keyword>
<evidence type="ECO:0000256" key="4">
    <source>
        <dbReference type="ARBA" id="ARBA00023157"/>
    </source>
</evidence>
<keyword evidence="2 5" id="KW-0732">Signal</keyword>
<dbReference type="Proteomes" id="UP000605986">
    <property type="component" value="Unassembled WGS sequence"/>
</dbReference>
<keyword evidence="4" id="KW-1015">Disulfide bond</keyword>
<evidence type="ECO:0000256" key="2">
    <source>
        <dbReference type="ARBA" id="ARBA00022729"/>
    </source>
</evidence>
<sequence length="363" mass="39437">MTRSWITFVLWTTFLFLFGLGDSHVLQLRADDDTVSTVFRGDLRTPEQIKAAGGFFPKDAVKELGRAPTAKELDQGSSLFFHHTGHSKKYTQYVSTTTEPKIARDFSEEFLSPKKVAEGATKRFGYIYRISADPKMVDMVKSLGREHVLEEYAEQAEQAVVGGVPFDQIEGWYDAKKIGDAELAKLRSGDKVENLLTANDQFNPKYTPLRSSGAQPQLAGFGTRGKGAIARKKSPWKDFKGQSVKENLEKFRMKVAPDVKAPEGAVEAEEPAIFVKADPLGARAEVGSLDIGEVPEGLTSVKLAEAGRAAEEVEVTTELEAEEVAETAGAVEAEELLGAGEVAAGVEEVAVAEEIEIVVVLLA</sequence>
<evidence type="ECO:0000256" key="5">
    <source>
        <dbReference type="SAM" id="SignalP"/>
    </source>
</evidence>
<feature type="chain" id="PRO_5033992970" evidence="5">
    <location>
        <begin position="24"/>
        <end position="363"/>
    </location>
</feature>
<organism evidence="6 7">
    <name type="scientific">Fusarium austroafricanum</name>
    <dbReference type="NCBI Taxonomy" id="2364996"/>
    <lineage>
        <taxon>Eukaryota</taxon>
        <taxon>Fungi</taxon>
        <taxon>Dikarya</taxon>
        <taxon>Ascomycota</taxon>
        <taxon>Pezizomycotina</taxon>
        <taxon>Sordariomycetes</taxon>
        <taxon>Hypocreomycetidae</taxon>
        <taxon>Hypocreales</taxon>
        <taxon>Nectriaceae</taxon>
        <taxon>Fusarium</taxon>
        <taxon>Fusarium concolor species complex</taxon>
    </lineage>
</organism>
<dbReference type="AlphaFoldDB" id="A0A8H4P2V5"/>
<reference evidence="6" key="1">
    <citation type="submission" date="2020-01" db="EMBL/GenBank/DDBJ databases">
        <title>Identification and distribution of gene clusters putatively required for synthesis of sphingolipid metabolism inhibitors in phylogenetically diverse species of the filamentous fungus Fusarium.</title>
        <authorList>
            <person name="Kim H.-S."/>
            <person name="Busman M."/>
            <person name="Brown D.W."/>
            <person name="Divon H."/>
            <person name="Uhlig S."/>
            <person name="Proctor R.H."/>
        </authorList>
    </citation>
    <scope>NUCLEOTIDE SEQUENCE</scope>
    <source>
        <strain evidence="6">NRRL 53441</strain>
    </source>
</reference>
<accession>A0A8H4P2V5</accession>
<dbReference type="OrthoDB" id="4928190at2759"/>
<proteinExistence type="predicted"/>
<dbReference type="Gene3D" id="3.90.210.10">
    <property type="entry name" value="Heat-Labile Enterotoxin, subunit A"/>
    <property type="match status" value="1"/>
</dbReference>
<evidence type="ECO:0000313" key="6">
    <source>
        <dbReference type="EMBL" id="KAF4455118.1"/>
    </source>
</evidence>
<keyword evidence="1" id="KW-0800">Toxin</keyword>
<protein>
    <submittedName>
        <fullName evidence="6">Heat-labile enterotoxin IIB, A chain</fullName>
    </submittedName>
</protein>
<dbReference type="Pfam" id="PF01375">
    <property type="entry name" value="Enterotoxin_a"/>
    <property type="match status" value="1"/>
</dbReference>
<dbReference type="InterPro" id="IPR001144">
    <property type="entry name" value="Enterotoxin_A"/>
</dbReference>
<gene>
    <name evidence="6" type="ORF">F53441_2483</name>
</gene>
<name>A0A8H4P2V5_9HYPO</name>
<dbReference type="GO" id="GO:0090729">
    <property type="term" value="F:toxin activity"/>
    <property type="evidence" value="ECO:0007669"/>
    <property type="project" value="UniProtKB-KW"/>
</dbReference>
<evidence type="ECO:0000256" key="1">
    <source>
        <dbReference type="ARBA" id="ARBA00022656"/>
    </source>
</evidence>
<evidence type="ECO:0000256" key="3">
    <source>
        <dbReference type="ARBA" id="ARBA00023026"/>
    </source>
</evidence>